<dbReference type="Proteomes" id="UP001377168">
    <property type="component" value="Unassembled WGS sequence"/>
</dbReference>
<dbReference type="EMBL" id="JBBKAJ010000022">
    <property type="protein sequence ID" value="MEJ8633088.1"/>
    <property type="molecule type" value="Genomic_DNA"/>
</dbReference>
<sequence>MQTNAISVSSLLAHHWRAVLDYACICTVSPESAKKLAGGAFLRTIGDLSPGAPGTPGSDAPSPASPWRIRLLTAVLQTAREWSGDERRFTLQPGLRELHGDRTGAQSRPEHTNLVRRAFNALPERAQARLWHAEVEAEDIGTSAVIGSPNPAAARVELQRDRVLLRTACQQAHLNLGGDYCRRYNRLLDVYTSRPGVPMMADLQEHLDSCAFCRRAADQLDHSGDRLRRLLAGAVLEFGADAYLAARQAGSGSTGGAVPAGDQLPEHGRHRTPASQPRLVLRQARQRPVLALVVAGNVVIAALAAGFFLFPADSPSSASPAPSAPPSSTAPAPGPSAAPSARFRNAATSLCLDARSPATSGATAVTAPCSAQPTQRWQFDAAGLLRNAGTDDLCLAFHRTSFRLQLSPCSTQTGDEPASPFDLSPDGLLVPREEQGLAVVPVDRTAYTAVVLKPAAQPSSDATQQWRSDALTP</sequence>
<proteinExistence type="predicted"/>
<name>A0ACC6PP04_9ACTN</name>
<keyword evidence="2" id="KW-1185">Reference proteome</keyword>
<reference evidence="1" key="1">
    <citation type="submission" date="2024-03" db="EMBL/GenBank/DDBJ databases">
        <title>Novel Streptomyces species of biotechnological and ecological value are a feature of Machair soil.</title>
        <authorList>
            <person name="Prole J.R."/>
            <person name="Goodfellow M."/>
            <person name="Allenby N."/>
            <person name="Ward A.C."/>
        </authorList>
    </citation>
    <scope>NUCLEOTIDE SEQUENCE</scope>
    <source>
        <strain evidence="1">MS2.AVA.5</strain>
    </source>
</reference>
<comment type="caution">
    <text evidence="1">The sequence shown here is derived from an EMBL/GenBank/DDBJ whole genome shotgun (WGS) entry which is preliminary data.</text>
</comment>
<gene>
    <name evidence="1" type="ORF">WKI67_06735</name>
</gene>
<accession>A0ACC6PP04</accession>
<protein>
    <submittedName>
        <fullName evidence="1">RICIN domain-containing protein</fullName>
    </submittedName>
</protein>
<organism evidence="1 2">
    <name type="scientific">Streptomyces achmelvichensis</name>
    <dbReference type="NCBI Taxonomy" id="3134111"/>
    <lineage>
        <taxon>Bacteria</taxon>
        <taxon>Bacillati</taxon>
        <taxon>Actinomycetota</taxon>
        <taxon>Actinomycetes</taxon>
        <taxon>Kitasatosporales</taxon>
        <taxon>Streptomycetaceae</taxon>
        <taxon>Streptomyces</taxon>
    </lineage>
</organism>
<evidence type="ECO:0000313" key="2">
    <source>
        <dbReference type="Proteomes" id="UP001377168"/>
    </source>
</evidence>
<evidence type="ECO:0000313" key="1">
    <source>
        <dbReference type="EMBL" id="MEJ8633088.1"/>
    </source>
</evidence>